<dbReference type="GO" id="GO:0004888">
    <property type="term" value="F:transmembrane signaling receptor activity"/>
    <property type="evidence" value="ECO:0007669"/>
    <property type="project" value="InterPro"/>
</dbReference>
<dbReference type="InterPro" id="IPR004089">
    <property type="entry name" value="MCPsignal_dom"/>
</dbReference>
<protein>
    <submittedName>
        <fullName evidence="7">Methyl-accepting chemotaxis protein</fullName>
    </submittedName>
</protein>
<dbReference type="PRINTS" id="PR00260">
    <property type="entry name" value="CHEMTRNSDUCR"/>
</dbReference>
<dbReference type="CDD" id="cd18773">
    <property type="entry name" value="PDC1_HK_sensor"/>
    <property type="match status" value="1"/>
</dbReference>
<comment type="similarity">
    <text evidence="2">Belongs to the methyl-accepting chemotaxis (MCP) protein family.</text>
</comment>
<dbReference type="GO" id="GO:0007165">
    <property type="term" value="P:signal transduction"/>
    <property type="evidence" value="ECO:0007669"/>
    <property type="project" value="UniProtKB-KW"/>
</dbReference>
<evidence type="ECO:0000259" key="5">
    <source>
        <dbReference type="PROSITE" id="PS50111"/>
    </source>
</evidence>
<dbReference type="Gene3D" id="6.10.340.10">
    <property type="match status" value="1"/>
</dbReference>
<gene>
    <name evidence="7" type="ordered locus">Desti_4220</name>
</gene>
<keyword evidence="1 3" id="KW-0807">Transducer</keyword>
<dbReference type="Gene3D" id="1.10.287.950">
    <property type="entry name" value="Methyl-accepting chemotaxis protein"/>
    <property type="match status" value="1"/>
</dbReference>
<accession>I4CBB5</accession>
<dbReference type="GO" id="GO:0006935">
    <property type="term" value="P:chemotaxis"/>
    <property type="evidence" value="ECO:0007669"/>
    <property type="project" value="InterPro"/>
</dbReference>
<dbReference type="OrthoDB" id="2489132at2"/>
<dbReference type="InterPro" id="IPR004090">
    <property type="entry name" value="Chemotax_Me-accpt_rcpt"/>
</dbReference>
<keyword evidence="4" id="KW-0472">Membrane</keyword>
<feature type="domain" description="HAMP" evidence="6">
    <location>
        <begin position="356"/>
        <end position="409"/>
    </location>
</feature>
<dbReference type="SMART" id="SM00283">
    <property type="entry name" value="MA"/>
    <property type="match status" value="1"/>
</dbReference>
<dbReference type="PROSITE" id="PS50111">
    <property type="entry name" value="CHEMOTAXIS_TRANSDUC_2"/>
    <property type="match status" value="1"/>
</dbReference>
<dbReference type="AlphaFoldDB" id="I4CBB5"/>
<keyword evidence="4" id="KW-0812">Transmembrane</keyword>
<dbReference type="HOGENOM" id="CLU_000445_107_19_7"/>
<name>I4CBB5_DESTA</name>
<evidence type="ECO:0000259" key="6">
    <source>
        <dbReference type="PROSITE" id="PS50885"/>
    </source>
</evidence>
<evidence type="ECO:0000313" key="8">
    <source>
        <dbReference type="Proteomes" id="UP000006055"/>
    </source>
</evidence>
<reference evidence="8" key="1">
    <citation type="submission" date="2012-06" db="EMBL/GenBank/DDBJ databases">
        <title>Complete sequence of chromosome of Desulfomonile tiedjei DSM 6799.</title>
        <authorList>
            <person name="Lucas S."/>
            <person name="Copeland A."/>
            <person name="Lapidus A."/>
            <person name="Glavina del Rio T."/>
            <person name="Dalin E."/>
            <person name="Tice H."/>
            <person name="Bruce D."/>
            <person name="Goodwin L."/>
            <person name="Pitluck S."/>
            <person name="Peters L."/>
            <person name="Ovchinnikova G."/>
            <person name="Zeytun A."/>
            <person name="Lu M."/>
            <person name="Kyrpides N."/>
            <person name="Mavromatis K."/>
            <person name="Ivanova N."/>
            <person name="Brettin T."/>
            <person name="Detter J.C."/>
            <person name="Han C."/>
            <person name="Larimer F."/>
            <person name="Land M."/>
            <person name="Hauser L."/>
            <person name="Markowitz V."/>
            <person name="Cheng J.-F."/>
            <person name="Hugenholtz P."/>
            <person name="Woyke T."/>
            <person name="Wu D."/>
            <person name="Spring S."/>
            <person name="Schroeder M."/>
            <person name="Brambilla E."/>
            <person name="Klenk H.-P."/>
            <person name="Eisen J.A."/>
        </authorList>
    </citation>
    <scope>NUCLEOTIDE SEQUENCE [LARGE SCALE GENOMIC DNA]</scope>
    <source>
        <strain evidence="8">ATCC 49306 / DSM 6799 / DCB-1</strain>
    </source>
</reference>
<dbReference type="RefSeq" id="WP_014811976.1">
    <property type="nucleotide sequence ID" value="NC_018025.1"/>
</dbReference>
<dbReference type="InterPro" id="IPR003660">
    <property type="entry name" value="HAMP_dom"/>
</dbReference>
<organism evidence="7 8">
    <name type="scientific">Desulfomonile tiedjei (strain ATCC 49306 / DSM 6799 / DCB-1)</name>
    <dbReference type="NCBI Taxonomy" id="706587"/>
    <lineage>
        <taxon>Bacteria</taxon>
        <taxon>Pseudomonadati</taxon>
        <taxon>Thermodesulfobacteriota</taxon>
        <taxon>Desulfomonilia</taxon>
        <taxon>Desulfomonilales</taxon>
        <taxon>Desulfomonilaceae</taxon>
        <taxon>Desulfomonile</taxon>
    </lineage>
</organism>
<dbReference type="PANTHER" id="PTHR32089">
    <property type="entry name" value="METHYL-ACCEPTING CHEMOTAXIS PROTEIN MCPB"/>
    <property type="match status" value="1"/>
</dbReference>
<dbReference type="PANTHER" id="PTHR32089:SF112">
    <property type="entry name" value="LYSOZYME-LIKE PROTEIN-RELATED"/>
    <property type="match status" value="1"/>
</dbReference>
<proteinExistence type="inferred from homology"/>
<sequence length="687" mass="73615">MMQFVTKSIRGKLAVSFVLVGLVPILVLGYIGLRLAGDALEKAEFAKLLSERELRKDEILNYLNATLNNLQYLNETGAATIALDTLYSYIEFSRASADAPFDTSSDVYKSTRETVSKPIEAFVSIYNSDVSGYEDVLLVGAKNGVVMYSVRQLSDLGANLKTGDLKDSGLAKLWSRVTETGKPALVDFGVYKATGNPAAFAGVPITDSSGKIKGVIALRMGPQHIVSSFGSGHDTNRNAGSYLVGQDLLLRSQSRFEKENSVLKKKIETDAVKNALAGKSATALTRDYRNVSVLSSYAPLNLPSLKSLGADFDWAIVSEVAESEMRQPMSAILTYMGVIILVVAIVVMLLVFFLSRGFARPITMMSEIADRLSKGDLTVTVPKFKRHDEIGALAESFRSMLESMRAQTGRLYEGIKVLSGSAAEISTAITQLVTSTAETATSVNQTTATLEEVKQAAKVANDNAMNVARISQQAVAVSTEGKKATEAAIQGIGLIRDQMESVGETVVRLSEHSVAIEQIIASVQDLADQSNLLAVNASIEAARAGEQGRGFAVVAQEIKGLADQSRESTLEVRSILEDVRKSVSAVVMATEQGNKAVDAGVRQSTKAEEAITSLTRAVETSSQAASIIEVSAEQQTAGIDQVALAMTTINKAMHDSLASTQQMEENAKKLEELGNQLHTLAQAFKIS</sequence>
<dbReference type="PROSITE" id="PS50885">
    <property type="entry name" value="HAMP"/>
    <property type="match status" value="1"/>
</dbReference>
<dbReference type="GO" id="GO:0016020">
    <property type="term" value="C:membrane"/>
    <property type="evidence" value="ECO:0007669"/>
    <property type="project" value="InterPro"/>
</dbReference>
<keyword evidence="8" id="KW-1185">Reference proteome</keyword>
<dbReference type="SUPFAM" id="SSF58104">
    <property type="entry name" value="Methyl-accepting chemotaxis protein (MCP) signaling domain"/>
    <property type="match status" value="1"/>
</dbReference>
<dbReference type="STRING" id="706587.Desti_4220"/>
<dbReference type="KEGG" id="dti:Desti_4220"/>
<dbReference type="EMBL" id="CP003360">
    <property type="protein sequence ID" value="AFM26856.1"/>
    <property type="molecule type" value="Genomic_DNA"/>
</dbReference>
<dbReference type="Pfam" id="PF00672">
    <property type="entry name" value="HAMP"/>
    <property type="match status" value="1"/>
</dbReference>
<feature type="transmembrane region" description="Helical" evidence="4">
    <location>
        <begin position="332"/>
        <end position="355"/>
    </location>
</feature>
<dbReference type="Proteomes" id="UP000006055">
    <property type="component" value="Chromosome"/>
</dbReference>
<dbReference type="PATRIC" id="fig|706587.4.peg.4786"/>
<evidence type="ECO:0000256" key="1">
    <source>
        <dbReference type="ARBA" id="ARBA00023224"/>
    </source>
</evidence>
<dbReference type="Pfam" id="PF00015">
    <property type="entry name" value="MCPsignal"/>
    <property type="match status" value="1"/>
</dbReference>
<dbReference type="CDD" id="cd06225">
    <property type="entry name" value="HAMP"/>
    <property type="match status" value="1"/>
</dbReference>
<feature type="domain" description="Methyl-accepting transducer" evidence="5">
    <location>
        <begin position="414"/>
        <end position="650"/>
    </location>
</feature>
<evidence type="ECO:0000313" key="7">
    <source>
        <dbReference type="EMBL" id="AFM26856.1"/>
    </source>
</evidence>
<keyword evidence="4" id="KW-1133">Transmembrane helix</keyword>
<evidence type="ECO:0000256" key="3">
    <source>
        <dbReference type="PROSITE-ProRule" id="PRU00284"/>
    </source>
</evidence>
<dbReference type="SMART" id="SM00304">
    <property type="entry name" value="HAMP"/>
    <property type="match status" value="1"/>
</dbReference>
<evidence type="ECO:0000256" key="4">
    <source>
        <dbReference type="SAM" id="Phobius"/>
    </source>
</evidence>
<dbReference type="eggNOG" id="COG0840">
    <property type="taxonomic scope" value="Bacteria"/>
</dbReference>
<evidence type="ECO:0000256" key="2">
    <source>
        <dbReference type="ARBA" id="ARBA00029447"/>
    </source>
</evidence>